<sequence>MSEVRRRLRPLLGLWDVETTVGGVVTSKGWTSFAWADDGEFLIQRADGGPPGEDVPQEWLDNTPFPTVSMIGYDDSTDQFTQLYSDARGVFRVYNMTLTEREWRIWRSAEGFHQRFAGTISPNGYRIVAHWEKSKDGRTWLRDFDMTYERPR</sequence>
<evidence type="ECO:0000313" key="2">
    <source>
        <dbReference type="Proteomes" id="UP000642070"/>
    </source>
</evidence>
<proteinExistence type="predicted"/>
<gene>
    <name evidence="1" type="ORF">GCM10007977_021320</name>
</gene>
<comment type="caution">
    <text evidence="1">The sequence shown here is derived from an EMBL/GenBank/DDBJ whole genome shotgun (WGS) entry which is preliminary data.</text>
</comment>
<dbReference type="Proteomes" id="UP000642070">
    <property type="component" value="Unassembled WGS sequence"/>
</dbReference>
<dbReference type="EMBL" id="BMPI01000008">
    <property type="protein sequence ID" value="GGM19776.1"/>
    <property type="molecule type" value="Genomic_DNA"/>
</dbReference>
<protein>
    <recommendedName>
        <fullName evidence="3">DUF1579 domain-containing protein</fullName>
    </recommendedName>
</protein>
<dbReference type="AlphaFoldDB" id="A0A917TEW8"/>
<name>A0A917TEW8_9ACTN</name>
<reference evidence="1" key="1">
    <citation type="journal article" date="2014" name="Int. J. Syst. Evol. Microbiol.">
        <title>Complete genome sequence of Corynebacterium casei LMG S-19264T (=DSM 44701T), isolated from a smear-ripened cheese.</title>
        <authorList>
            <consortium name="US DOE Joint Genome Institute (JGI-PGF)"/>
            <person name="Walter F."/>
            <person name="Albersmeier A."/>
            <person name="Kalinowski J."/>
            <person name="Ruckert C."/>
        </authorList>
    </citation>
    <scope>NUCLEOTIDE SEQUENCE</scope>
    <source>
        <strain evidence="1">JCM 19831</strain>
    </source>
</reference>
<evidence type="ECO:0008006" key="3">
    <source>
        <dbReference type="Google" id="ProtNLM"/>
    </source>
</evidence>
<organism evidence="1 2">
    <name type="scientific">Dactylosporangium sucinum</name>
    <dbReference type="NCBI Taxonomy" id="1424081"/>
    <lineage>
        <taxon>Bacteria</taxon>
        <taxon>Bacillati</taxon>
        <taxon>Actinomycetota</taxon>
        <taxon>Actinomycetes</taxon>
        <taxon>Micromonosporales</taxon>
        <taxon>Micromonosporaceae</taxon>
        <taxon>Dactylosporangium</taxon>
    </lineage>
</organism>
<reference evidence="1" key="2">
    <citation type="submission" date="2020-09" db="EMBL/GenBank/DDBJ databases">
        <authorList>
            <person name="Sun Q."/>
            <person name="Ohkuma M."/>
        </authorList>
    </citation>
    <scope>NUCLEOTIDE SEQUENCE</scope>
    <source>
        <strain evidence="1">JCM 19831</strain>
    </source>
</reference>
<accession>A0A917TEW8</accession>
<dbReference type="RefSeq" id="WP_190249590.1">
    <property type="nucleotide sequence ID" value="NZ_BMPI01000008.1"/>
</dbReference>
<evidence type="ECO:0000313" key="1">
    <source>
        <dbReference type="EMBL" id="GGM19776.1"/>
    </source>
</evidence>
<keyword evidence="2" id="KW-1185">Reference proteome</keyword>